<reference evidence="1 2" key="1">
    <citation type="submission" date="2016-10" db="EMBL/GenBank/DDBJ databases">
        <authorList>
            <person name="de Groot N.N."/>
        </authorList>
    </citation>
    <scope>NUCLEOTIDE SEQUENCE [LARGE SCALE GENOMIC DNA]</scope>
    <source>
        <strain evidence="1 2">DSM 45434</strain>
    </source>
</reference>
<accession>A0A1H1PNG0</accession>
<gene>
    <name evidence="1" type="ORF">SAMN04488539_1058</name>
</gene>
<evidence type="ECO:0000313" key="1">
    <source>
        <dbReference type="EMBL" id="SDS12635.1"/>
    </source>
</evidence>
<organism evidence="1 2">
    <name type="scientific">Corynebacterium timonense</name>
    <dbReference type="NCBI Taxonomy" id="441500"/>
    <lineage>
        <taxon>Bacteria</taxon>
        <taxon>Bacillati</taxon>
        <taxon>Actinomycetota</taxon>
        <taxon>Actinomycetes</taxon>
        <taxon>Mycobacteriales</taxon>
        <taxon>Corynebacteriaceae</taxon>
        <taxon>Corynebacterium</taxon>
    </lineage>
</organism>
<name>A0A1H1PNG0_9CORY</name>
<dbReference type="RefSeq" id="WP_019194929.1">
    <property type="nucleotide sequence ID" value="NZ_LT629765.1"/>
</dbReference>
<dbReference type="EMBL" id="LT629765">
    <property type="protein sequence ID" value="SDS12635.1"/>
    <property type="molecule type" value="Genomic_DNA"/>
</dbReference>
<evidence type="ECO:0000313" key="2">
    <source>
        <dbReference type="Proteomes" id="UP000182237"/>
    </source>
</evidence>
<keyword evidence="2" id="KW-1185">Reference proteome</keyword>
<dbReference type="Proteomes" id="UP000182237">
    <property type="component" value="Chromosome I"/>
</dbReference>
<sequence>MAALCTALAPTPAERAAALRLAASLCMAGVAGREIARALGVAETELSRMLTPYPEACVTRASDVVFDEHTQRWTAPDAAPTV</sequence>
<proteinExistence type="predicted"/>
<dbReference type="AlphaFoldDB" id="A0A1H1PNG0"/>
<protein>
    <submittedName>
        <fullName evidence="1">Uncharacterized protein</fullName>
    </submittedName>
</protein>